<dbReference type="RefSeq" id="WP_147168397.1">
    <property type="nucleotide sequence ID" value="NZ_VOOR01000033.1"/>
</dbReference>
<dbReference type="PIRSF" id="PIRSF006221">
    <property type="entry name" value="Ketosamine-3-kinase"/>
    <property type="match status" value="1"/>
</dbReference>
<dbReference type="InterPro" id="IPR011009">
    <property type="entry name" value="Kinase-like_dom_sf"/>
</dbReference>
<reference evidence="3 4" key="1">
    <citation type="submission" date="2019-08" db="EMBL/GenBank/DDBJ databases">
        <title>Genome of Phaeodactylibacter luteus.</title>
        <authorList>
            <person name="Bowman J.P."/>
        </authorList>
    </citation>
    <scope>NUCLEOTIDE SEQUENCE [LARGE SCALE GENOMIC DNA]</scope>
    <source>
        <strain evidence="3 4">KCTC 42180</strain>
    </source>
</reference>
<dbReference type="OrthoDB" id="5291879at2"/>
<comment type="similarity">
    <text evidence="1 2">Belongs to the fructosamine kinase family.</text>
</comment>
<sequence length="288" mass="31927">MLPPTLQHEVEKALGQPAEQIRQINGGSIHQALRADTPKGAFFVKYSLGKAAAALLQSEEAGLKALRGQSPLHVPEVVSAFYGEGFSFLALPFLEEKVPTAQDWEQLGAGLAELHRRTNPQFGFTADNHIGRLPQPNAPVAGTSWAAFYQDRRLRPQVNLAIRSGLLWPGADSSFERFYQQLPSLFPEEPPALIHGDLWSGNVLLPASAPPSLIDPSVSYSHREMDLGMARLFGGFSPRFFEAYQAHYPLQPGYQERVPYAQLYYLLAHVNLFGRSYTQQVKDIIAAF</sequence>
<organism evidence="3 4">
    <name type="scientific">Phaeodactylibacter luteus</name>
    <dbReference type="NCBI Taxonomy" id="1564516"/>
    <lineage>
        <taxon>Bacteria</taxon>
        <taxon>Pseudomonadati</taxon>
        <taxon>Bacteroidota</taxon>
        <taxon>Saprospiria</taxon>
        <taxon>Saprospirales</taxon>
        <taxon>Haliscomenobacteraceae</taxon>
        <taxon>Phaeodactylibacter</taxon>
    </lineage>
</organism>
<keyword evidence="2" id="KW-0808">Transferase</keyword>
<accession>A0A5C6RK74</accession>
<dbReference type="Gene3D" id="3.30.200.20">
    <property type="entry name" value="Phosphorylase Kinase, domain 1"/>
    <property type="match status" value="1"/>
</dbReference>
<keyword evidence="2 3" id="KW-0418">Kinase</keyword>
<evidence type="ECO:0000256" key="1">
    <source>
        <dbReference type="ARBA" id="ARBA00009460"/>
    </source>
</evidence>
<evidence type="ECO:0000256" key="2">
    <source>
        <dbReference type="PIRNR" id="PIRNR006221"/>
    </source>
</evidence>
<dbReference type="InterPro" id="IPR016477">
    <property type="entry name" value="Fructo-/Ketosamine-3-kinase"/>
</dbReference>
<protein>
    <submittedName>
        <fullName evidence="3">Fructosamine kinase family protein</fullName>
    </submittedName>
</protein>
<dbReference type="EMBL" id="VOOR01000033">
    <property type="protein sequence ID" value="TXB62269.1"/>
    <property type="molecule type" value="Genomic_DNA"/>
</dbReference>
<dbReference type="Proteomes" id="UP000321580">
    <property type="component" value="Unassembled WGS sequence"/>
</dbReference>
<name>A0A5C6RK74_9BACT</name>
<gene>
    <name evidence="3" type="ORF">FRY97_15135</name>
</gene>
<comment type="caution">
    <text evidence="3">The sequence shown here is derived from an EMBL/GenBank/DDBJ whole genome shotgun (WGS) entry which is preliminary data.</text>
</comment>
<dbReference type="Gene3D" id="3.90.1200.10">
    <property type="match status" value="1"/>
</dbReference>
<dbReference type="AlphaFoldDB" id="A0A5C6RK74"/>
<proteinExistence type="inferred from homology"/>
<dbReference type="GO" id="GO:0016301">
    <property type="term" value="F:kinase activity"/>
    <property type="evidence" value="ECO:0007669"/>
    <property type="project" value="UniProtKB-UniRule"/>
</dbReference>
<dbReference type="PANTHER" id="PTHR12149">
    <property type="entry name" value="FRUCTOSAMINE 3 KINASE-RELATED PROTEIN"/>
    <property type="match status" value="1"/>
</dbReference>
<evidence type="ECO:0000313" key="3">
    <source>
        <dbReference type="EMBL" id="TXB62269.1"/>
    </source>
</evidence>
<dbReference type="PANTHER" id="PTHR12149:SF8">
    <property type="entry name" value="PROTEIN-RIBULOSAMINE 3-KINASE"/>
    <property type="match status" value="1"/>
</dbReference>
<keyword evidence="4" id="KW-1185">Reference proteome</keyword>
<evidence type="ECO:0000313" key="4">
    <source>
        <dbReference type="Proteomes" id="UP000321580"/>
    </source>
</evidence>
<dbReference type="SUPFAM" id="SSF56112">
    <property type="entry name" value="Protein kinase-like (PK-like)"/>
    <property type="match status" value="1"/>
</dbReference>
<dbReference type="Pfam" id="PF03881">
    <property type="entry name" value="Fructosamin_kin"/>
    <property type="match status" value="1"/>
</dbReference>